<organism evidence="2 3">
    <name type="scientific">Plutella xylostella</name>
    <name type="common">Diamondback moth</name>
    <name type="synonym">Plutella maculipennis</name>
    <dbReference type="NCBI Taxonomy" id="51655"/>
    <lineage>
        <taxon>Eukaryota</taxon>
        <taxon>Metazoa</taxon>
        <taxon>Ecdysozoa</taxon>
        <taxon>Arthropoda</taxon>
        <taxon>Hexapoda</taxon>
        <taxon>Insecta</taxon>
        <taxon>Pterygota</taxon>
        <taxon>Neoptera</taxon>
        <taxon>Endopterygota</taxon>
        <taxon>Lepidoptera</taxon>
        <taxon>Glossata</taxon>
        <taxon>Ditrysia</taxon>
        <taxon>Yponomeutoidea</taxon>
        <taxon>Plutellidae</taxon>
        <taxon>Plutella</taxon>
    </lineage>
</organism>
<feature type="compositionally biased region" description="Basic and acidic residues" evidence="1">
    <location>
        <begin position="26"/>
        <end position="44"/>
    </location>
</feature>
<evidence type="ECO:0000313" key="3">
    <source>
        <dbReference type="Proteomes" id="UP000653454"/>
    </source>
</evidence>
<evidence type="ECO:0000313" key="2">
    <source>
        <dbReference type="EMBL" id="CAG9127098.1"/>
    </source>
</evidence>
<evidence type="ECO:0000256" key="1">
    <source>
        <dbReference type="SAM" id="MobiDB-lite"/>
    </source>
</evidence>
<name>A0A8S4FFV8_PLUXY</name>
<proteinExistence type="predicted"/>
<comment type="caution">
    <text evidence="2">The sequence shown here is derived from an EMBL/GenBank/DDBJ whole genome shotgun (WGS) entry which is preliminary data.</text>
</comment>
<sequence>MRSGGHESVLISRVVHSVGDAGGGGFDRHGLDHGRGGRDLHGGDSLDVGGGHGASHLADGGEGRRPARRRQEEPRSARRGEAAPAPPP</sequence>
<reference evidence="2" key="1">
    <citation type="submission" date="2020-11" db="EMBL/GenBank/DDBJ databases">
        <authorList>
            <person name="Whiteford S."/>
        </authorList>
    </citation>
    <scope>NUCLEOTIDE SEQUENCE</scope>
</reference>
<feature type="compositionally biased region" description="Basic and acidic residues" evidence="1">
    <location>
        <begin position="59"/>
        <end position="81"/>
    </location>
</feature>
<dbReference type="EMBL" id="CAJHNJ030000033">
    <property type="protein sequence ID" value="CAG9127098.1"/>
    <property type="molecule type" value="Genomic_DNA"/>
</dbReference>
<gene>
    <name evidence="2" type="ORF">PLXY2_LOCUS8778</name>
</gene>
<protein>
    <submittedName>
        <fullName evidence="2">(diamondback moth) hypothetical protein</fullName>
    </submittedName>
</protein>
<dbReference type="Proteomes" id="UP000653454">
    <property type="component" value="Unassembled WGS sequence"/>
</dbReference>
<feature type="non-terminal residue" evidence="2">
    <location>
        <position position="88"/>
    </location>
</feature>
<accession>A0A8S4FFV8</accession>
<dbReference type="AlphaFoldDB" id="A0A8S4FFV8"/>
<feature type="region of interest" description="Disordered" evidence="1">
    <location>
        <begin position="17"/>
        <end position="88"/>
    </location>
</feature>
<keyword evidence="3" id="KW-1185">Reference proteome</keyword>